<protein>
    <recommendedName>
        <fullName evidence="3">Transposase</fullName>
    </recommendedName>
</protein>
<dbReference type="InterPro" id="IPR009057">
    <property type="entry name" value="Homeodomain-like_sf"/>
</dbReference>
<dbReference type="SUPFAM" id="SSF46689">
    <property type="entry name" value="Homeodomain-like"/>
    <property type="match status" value="1"/>
</dbReference>
<reference evidence="1 2" key="1">
    <citation type="journal article" date="2020" name="mSystems">
        <title>Defining Genomic and Predicted Metabolic Features of the Acetobacterium Genus.</title>
        <authorList>
            <person name="Ross D.E."/>
            <person name="Marshall C.W."/>
            <person name="Gulliver D."/>
            <person name="May H.D."/>
            <person name="Norman R.S."/>
        </authorList>
    </citation>
    <scope>NUCLEOTIDE SEQUENCE [LARGE SCALE GENOMIC DNA]</scope>
    <source>
        <strain evidence="1 2">DSM 8238</strain>
    </source>
</reference>
<name>A0ABR6WS31_9FIRM</name>
<evidence type="ECO:0000313" key="1">
    <source>
        <dbReference type="EMBL" id="MBC3803407.1"/>
    </source>
</evidence>
<proteinExistence type="predicted"/>
<sequence length="51" mass="5843">MIIYKKTYSAKERLLALKLADEIKNRAASERLGIKLDTLYSWISKAKNGKT</sequence>
<dbReference type="Pfam" id="PF13384">
    <property type="entry name" value="HTH_23"/>
    <property type="match status" value="1"/>
</dbReference>
<keyword evidence="2" id="KW-1185">Reference proteome</keyword>
<evidence type="ECO:0008006" key="3">
    <source>
        <dbReference type="Google" id="ProtNLM"/>
    </source>
</evidence>
<gene>
    <name evidence="1" type="ORF">GH808_03015</name>
</gene>
<dbReference type="Proteomes" id="UP000603234">
    <property type="component" value="Unassembled WGS sequence"/>
</dbReference>
<accession>A0ABR6WS31</accession>
<evidence type="ECO:0000313" key="2">
    <source>
        <dbReference type="Proteomes" id="UP000603234"/>
    </source>
</evidence>
<comment type="caution">
    <text evidence="1">The sequence shown here is derived from an EMBL/GenBank/DDBJ whole genome shotgun (WGS) entry which is preliminary data.</text>
</comment>
<dbReference type="EMBL" id="WJBC01000003">
    <property type="protein sequence ID" value="MBC3803407.1"/>
    <property type="molecule type" value="Genomic_DNA"/>
</dbReference>
<organism evidence="1 2">
    <name type="scientific">Acetobacterium fimetarium</name>
    <dbReference type="NCBI Taxonomy" id="52691"/>
    <lineage>
        <taxon>Bacteria</taxon>
        <taxon>Bacillati</taxon>
        <taxon>Bacillota</taxon>
        <taxon>Clostridia</taxon>
        <taxon>Eubacteriales</taxon>
        <taxon>Eubacteriaceae</taxon>
        <taxon>Acetobacterium</taxon>
    </lineage>
</organism>